<evidence type="ECO:0000313" key="2">
    <source>
        <dbReference type="Proteomes" id="UP000248079"/>
    </source>
</evidence>
<dbReference type="Pfam" id="PF16702">
    <property type="entry name" value="DUF5063"/>
    <property type="match status" value="1"/>
</dbReference>
<dbReference type="InterPro" id="IPR038312">
    <property type="entry name" value="DUF5063_sf"/>
</dbReference>
<dbReference type="InterPro" id="IPR032025">
    <property type="entry name" value="DUF5063"/>
</dbReference>
<dbReference type="AlphaFoldDB" id="A0A2V3ZW90"/>
<dbReference type="Gene3D" id="1.20.120.1550">
    <property type="entry name" value="Protein of unknown function DUF5063"/>
    <property type="match status" value="1"/>
</dbReference>
<comment type="caution">
    <text evidence="1">The sequence shown here is derived from an EMBL/GenBank/DDBJ whole genome shotgun (WGS) entry which is preliminary data.</text>
</comment>
<name>A0A2V3ZW90_9BACT</name>
<dbReference type="Proteomes" id="UP000248079">
    <property type="component" value="Unassembled WGS sequence"/>
</dbReference>
<accession>A0A2V3ZW90</accession>
<organism evidence="1 2">
    <name type="scientific">Marinifilum breve</name>
    <dbReference type="NCBI Taxonomy" id="2184082"/>
    <lineage>
        <taxon>Bacteria</taxon>
        <taxon>Pseudomonadati</taxon>
        <taxon>Bacteroidota</taxon>
        <taxon>Bacteroidia</taxon>
        <taxon>Marinilabiliales</taxon>
        <taxon>Marinifilaceae</taxon>
    </lineage>
</organism>
<keyword evidence="2" id="KW-1185">Reference proteome</keyword>
<dbReference type="OrthoDB" id="1116917at2"/>
<reference evidence="1 2" key="1">
    <citation type="submission" date="2018-05" db="EMBL/GenBank/DDBJ databases">
        <title>Marinifilum breve JC075T sp. nov., a marine bacterium isolated from Yongle Blue Hole in the South China Sea.</title>
        <authorList>
            <person name="Fu T."/>
        </authorList>
    </citation>
    <scope>NUCLEOTIDE SEQUENCE [LARGE SCALE GENOMIC DNA]</scope>
    <source>
        <strain evidence="1 2">JC075</strain>
    </source>
</reference>
<dbReference type="RefSeq" id="WP_110361574.1">
    <property type="nucleotide sequence ID" value="NZ_QFLI01000006.1"/>
</dbReference>
<protein>
    <submittedName>
        <fullName evidence="1">DUF5063 domain-containing protein</fullName>
    </submittedName>
</protein>
<sequence>MEDQFEHVVYSKNVIEFVTVANEFCLLLESSSKVSKLEYVETAQKLLPLLYLKACMLPKNENELEEEVEKFVTESDWEFIHSSVKNKMGAHDEFLEVFENDMEYSDTPLVASISENFADIYQDLKDFITSYKIGTVEVMNDALWDLNNHFYEYWGQKLVNSLRAMHKLAADKINLDDESELDADSNIDNIDMTGSIFSQRQREWGEDKE</sequence>
<proteinExistence type="predicted"/>
<evidence type="ECO:0000313" key="1">
    <source>
        <dbReference type="EMBL" id="PXX99181.1"/>
    </source>
</evidence>
<dbReference type="EMBL" id="QFLI01000006">
    <property type="protein sequence ID" value="PXX99181.1"/>
    <property type="molecule type" value="Genomic_DNA"/>
</dbReference>
<gene>
    <name evidence="1" type="ORF">DF185_14990</name>
</gene>